<protein>
    <submittedName>
        <fullName evidence="3">Uncharacterized protein</fullName>
    </submittedName>
</protein>
<accession>A0AAD9KHZ6</accession>
<dbReference type="Proteomes" id="UP001209878">
    <property type="component" value="Unassembled WGS sequence"/>
</dbReference>
<feature type="compositionally biased region" description="Basic and acidic residues" evidence="1">
    <location>
        <begin position="71"/>
        <end position="91"/>
    </location>
</feature>
<feature type="compositionally biased region" description="Basic and acidic residues" evidence="1">
    <location>
        <begin position="372"/>
        <end position="389"/>
    </location>
</feature>
<evidence type="ECO:0000256" key="2">
    <source>
        <dbReference type="SAM" id="Phobius"/>
    </source>
</evidence>
<evidence type="ECO:0000256" key="1">
    <source>
        <dbReference type="SAM" id="MobiDB-lite"/>
    </source>
</evidence>
<organism evidence="3 4">
    <name type="scientific">Ridgeia piscesae</name>
    <name type="common">Tubeworm</name>
    <dbReference type="NCBI Taxonomy" id="27915"/>
    <lineage>
        <taxon>Eukaryota</taxon>
        <taxon>Metazoa</taxon>
        <taxon>Spiralia</taxon>
        <taxon>Lophotrochozoa</taxon>
        <taxon>Annelida</taxon>
        <taxon>Polychaeta</taxon>
        <taxon>Sedentaria</taxon>
        <taxon>Canalipalpata</taxon>
        <taxon>Sabellida</taxon>
        <taxon>Siboglinidae</taxon>
        <taxon>Ridgeia</taxon>
    </lineage>
</organism>
<evidence type="ECO:0000313" key="3">
    <source>
        <dbReference type="EMBL" id="KAK2171554.1"/>
    </source>
</evidence>
<keyword evidence="2" id="KW-0472">Membrane</keyword>
<feature type="compositionally biased region" description="Basic and acidic residues" evidence="1">
    <location>
        <begin position="263"/>
        <end position="281"/>
    </location>
</feature>
<dbReference type="AlphaFoldDB" id="A0AAD9KHZ6"/>
<reference evidence="3" key="1">
    <citation type="journal article" date="2023" name="Mol. Biol. Evol.">
        <title>Third-Generation Sequencing Reveals the Adaptive Role of the Epigenome in Three Deep-Sea Polychaetes.</title>
        <authorList>
            <person name="Perez M."/>
            <person name="Aroh O."/>
            <person name="Sun Y."/>
            <person name="Lan Y."/>
            <person name="Juniper S.K."/>
            <person name="Young C.R."/>
            <person name="Angers B."/>
            <person name="Qian P.Y."/>
        </authorList>
    </citation>
    <scope>NUCLEOTIDE SEQUENCE</scope>
    <source>
        <strain evidence="3">R07B-5</strain>
    </source>
</reference>
<name>A0AAD9KHZ6_RIDPI</name>
<feature type="compositionally biased region" description="Polar residues" evidence="1">
    <location>
        <begin position="287"/>
        <end position="310"/>
    </location>
</feature>
<feature type="compositionally biased region" description="Basic and acidic residues" evidence="1">
    <location>
        <begin position="348"/>
        <end position="365"/>
    </location>
</feature>
<feature type="transmembrane region" description="Helical" evidence="2">
    <location>
        <begin position="28"/>
        <end position="48"/>
    </location>
</feature>
<feature type="compositionally biased region" description="Acidic residues" evidence="1">
    <location>
        <begin position="110"/>
        <end position="119"/>
    </location>
</feature>
<feature type="compositionally biased region" description="Basic and acidic residues" evidence="1">
    <location>
        <begin position="140"/>
        <end position="157"/>
    </location>
</feature>
<proteinExistence type="predicted"/>
<keyword evidence="4" id="KW-1185">Reference proteome</keyword>
<comment type="caution">
    <text evidence="3">The sequence shown here is derived from an EMBL/GenBank/DDBJ whole genome shotgun (WGS) entry which is preliminary data.</text>
</comment>
<dbReference type="EMBL" id="JAODUO010001053">
    <property type="protein sequence ID" value="KAK2171554.1"/>
    <property type="molecule type" value="Genomic_DNA"/>
</dbReference>
<keyword evidence="2" id="KW-1133">Transmembrane helix</keyword>
<feature type="compositionally biased region" description="Basic and acidic residues" evidence="1">
    <location>
        <begin position="227"/>
        <end position="253"/>
    </location>
</feature>
<keyword evidence="2" id="KW-0812">Transmembrane</keyword>
<feature type="region of interest" description="Disordered" evidence="1">
    <location>
        <begin position="69"/>
        <end position="423"/>
    </location>
</feature>
<sequence>MISNCISQPAEIPKQNESTRFTPTRTTVLAVFVIPLFGIVFAVVISSLSNMSADPQHSGENEVTATDTELDGVHEPHPESMEVQTDDRTDTDIVSSDDTQAEAPVPMDVDPADTSEREEDGERKAQEIEASPTTNIGTVGDKENAGDKADEQLKNYDKLNTGHVSGKGDIGIDTGELRKTGDESDMVGVSQKDVSVQRQAHQQKEPGQGKNTGVSDQGSVQQNAGEPRTRNDKGTESRESENKDKHGDGDRDNIQLSTQEPGKTCDTDRDDVSHEDVSQEDKDTEDVTVTVSDKSSIEQNAGKPSTSTEVSVLGDKENAQENTDAVTESDNKNSDIAGVKAVQQNTDKSGESENKDEDGAGDHDNMQLSPHEPPKTGDIEMDDVSDKDNAQQNAEGSVETVDNDIDDDGDKEREVANGNIFCL</sequence>
<evidence type="ECO:0000313" key="4">
    <source>
        <dbReference type="Proteomes" id="UP001209878"/>
    </source>
</evidence>
<gene>
    <name evidence="3" type="ORF">NP493_1054g00052</name>
</gene>
<feature type="compositionally biased region" description="Polar residues" evidence="1">
    <location>
        <begin position="209"/>
        <end position="224"/>
    </location>
</feature>